<evidence type="ECO:0000313" key="1">
    <source>
        <dbReference type="EMBL" id="KNY28746.1"/>
    </source>
</evidence>
<dbReference type="Proteomes" id="UP000036923">
    <property type="component" value="Unassembled WGS sequence"/>
</dbReference>
<dbReference type="OrthoDB" id="2371262at2"/>
<dbReference type="RefSeq" id="WP_036936327.1">
    <property type="nucleotide sequence ID" value="NZ_JQKC01000002.1"/>
</dbReference>
<evidence type="ECO:0000313" key="2">
    <source>
        <dbReference type="Proteomes" id="UP000036923"/>
    </source>
</evidence>
<dbReference type="STRING" id="398512.Bccel_4020"/>
<gene>
    <name evidence="1" type="ORF">Bccel_4020</name>
</gene>
<accession>A0A0L6JSE7</accession>
<dbReference type="AlphaFoldDB" id="A0A0L6JSE7"/>
<dbReference type="eggNOG" id="ENOG502Z812">
    <property type="taxonomic scope" value="Bacteria"/>
</dbReference>
<sequence length="354" mass="41219">MDQNYISGTKLITRYVCKVFPLVNRELYKISGLCISSKDKILSDLALRSIKKKKFHAQGGSVYAMYPKASMDDTVKFIVSFQTISDYLDNLCDSAGIYDEQAFRQLHYSMRDAVTLDETNTDYYRFYPFKEDNGYLSALVNQCRKQIAKLPSYNLIKEPIIKQVELYSDLQSLKHLATDVREKKLISWSKEYLRGYKGISTWEFSAATGSTLNIFLHFASAWDPNLTEEEVRNNDMAYFPWINGLHILLDYYIDYAEDIETNELNFTSYYTNQKECEKRLIFFIESSFDACTNLKYPKFHTTIIKGLLAMYLSDPKAYKGFNRFTSKSILKNFGRDNTNFYHKVCKMLRLSGAL</sequence>
<protein>
    <recommendedName>
        <fullName evidence="3">Tetraprenyl-beta-curcumene synthase</fullName>
    </recommendedName>
</protein>
<proteinExistence type="predicted"/>
<dbReference type="Pfam" id="PF10776">
    <property type="entry name" value="DUF2600"/>
    <property type="match status" value="1"/>
</dbReference>
<evidence type="ECO:0008006" key="3">
    <source>
        <dbReference type="Google" id="ProtNLM"/>
    </source>
</evidence>
<organism evidence="1 2">
    <name type="scientific">Pseudobacteroides cellulosolvens ATCC 35603 = DSM 2933</name>
    <dbReference type="NCBI Taxonomy" id="398512"/>
    <lineage>
        <taxon>Bacteria</taxon>
        <taxon>Bacillati</taxon>
        <taxon>Bacillota</taxon>
        <taxon>Clostridia</taxon>
        <taxon>Eubacteriales</taxon>
        <taxon>Oscillospiraceae</taxon>
        <taxon>Pseudobacteroides</taxon>
    </lineage>
</organism>
<keyword evidence="2" id="KW-1185">Reference proteome</keyword>
<dbReference type="EMBL" id="LGTC01000001">
    <property type="protein sequence ID" value="KNY28746.1"/>
    <property type="molecule type" value="Genomic_DNA"/>
</dbReference>
<dbReference type="InterPro" id="IPR019712">
    <property type="entry name" value="YtpB-like"/>
</dbReference>
<dbReference type="PATRIC" id="fig|398512.5.peg.4204"/>
<comment type="caution">
    <text evidence="1">The sequence shown here is derived from an EMBL/GenBank/DDBJ whole genome shotgun (WGS) entry which is preliminary data.</text>
</comment>
<reference evidence="2" key="1">
    <citation type="submission" date="2015-07" db="EMBL/GenBank/DDBJ databases">
        <title>Near-Complete Genome Sequence of the Cellulolytic Bacterium Bacteroides (Pseudobacteroides) cellulosolvens ATCC 35603.</title>
        <authorList>
            <person name="Dassa B."/>
            <person name="Utturkar S.M."/>
            <person name="Klingeman D.M."/>
            <person name="Hurt R.A."/>
            <person name="Keller M."/>
            <person name="Xu J."/>
            <person name="Reddy Y.H.K."/>
            <person name="Borovok I."/>
            <person name="Grinberg I.R."/>
            <person name="Lamed R."/>
            <person name="Zhivin O."/>
            <person name="Bayer E.A."/>
            <person name="Brown S.D."/>
        </authorList>
    </citation>
    <scope>NUCLEOTIDE SEQUENCE [LARGE SCALE GENOMIC DNA]</scope>
    <source>
        <strain evidence="2">DSM 2933</strain>
    </source>
</reference>
<name>A0A0L6JSE7_9FIRM</name>